<comment type="caution">
    <text evidence="5">The sequence shown here is derived from an EMBL/GenBank/DDBJ whole genome shotgun (WGS) entry which is preliminary data.</text>
</comment>
<sequence>MATHFSAKQAAILKTLSAMLERPDAGRITTAALAHEMGQSEAALYRHYSSKAAIFAGLIALVGDQILEDLTHIAITEAQGRPRLRKQVHALLLFVERHRGAARVLTGGALAGEAPALQEQANALLREVERMLAESARLGMEQGELPGGDAGPRAEVLLLYVLGRWLRYAQSGWQAAPTGNFRQQLELLGL</sequence>
<feature type="domain" description="Nucleoid occlusion factor SlmA-like C-terminal" evidence="4">
    <location>
        <begin position="83"/>
        <end position="188"/>
    </location>
</feature>
<dbReference type="PANTHER" id="PTHR30055">
    <property type="entry name" value="HTH-TYPE TRANSCRIPTIONAL REGULATOR RUTR"/>
    <property type="match status" value="1"/>
</dbReference>
<dbReference type="AlphaFoldDB" id="A0A2U1CN84"/>
<evidence type="ECO:0000256" key="1">
    <source>
        <dbReference type="ARBA" id="ARBA00023054"/>
    </source>
</evidence>
<name>A0A2U1CN84_9BURK</name>
<dbReference type="InterPro" id="IPR001647">
    <property type="entry name" value="HTH_TetR"/>
</dbReference>
<protein>
    <submittedName>
        <fullName evidence="5">TetR family transcriptional regulator</fullName>
    </submittedName>
</protein>
<dbReference type="InterPro" id="IPR050109">
    <property type="entry name" value="HTH-type_TetR-like_transc_reg"/>
</dbReference>
<feature type="domain" description="HTH tetR-type" evidence="3">
    <location>
        <begin position="25"/>
        <end position="56"/>
    </location>
</feature>
<dbReference type="NCBIfam" id="NF007015">
    <property type="entry name" value="PRK09480.1"/>
    <property type="match status" value="1"/>
</dbReference>
<proteinExistence type="predicted"/>
<dbReference type="EMBL" id="QEKO01000002">
    <property type="protein sequence ID" value="PVY62470.1"/>
    <property type="molecule type" value="Genomic_DNA"/>
</dbReference>
<evidence type="ECO:0000259" key="3">
    <source>
        <dbReference type="Pfam" id="PF00440"/>
    </source>
</evidence>
<dbReference type="STRING" id="1231391.GCA_000308195_02551"/>
<accession>A0A2U1CN84</accession>
<evidence type="ECO:0000313" key="6">
    <source>
        <dbReference type="Proteomes" id="UP000246145"/>
    </source>
</evidence>
<dbReference type="Pfam" id="PF22276">
    <property type="entry name" value="SlmA-like_C"/>
    <property type="match status" value="1"/>
</dbReference>
<dbReference type="GO" id="GO:0003700">
    <property type="term" value="F:DNA-binding transcription factor activity"/>
    <property type="evidence" value="ECO:0007669"/>
    <property type="project" value="TreeGrafter"/>
</dbReference>
<dbReference type="InterPro" id="IPR054580">
    <property type="entry name" value="SlmA-like_C"/>
</dbReference>
<dbReference type="Pfam" id="PF00440">
    <property type="entry name" value="TetR_N"/>
    <property type="match status" value="1"/>
</dbReference>
<dbReference type="GO" id="GO:0000976">
    <property type="term" value="F:transcription cis-regulatory region binding"/>
    <property type="evidence" value="ECO:0007669"/>
    <property type="project" value="TreeGrafter"/>
</dbReference>
<keyword evidence="6" id="KW-1185">Reference proteome</keyword>
<dbReference type="RefSeq" id="WP_017524901.1">
    <property type="nucleotide sequence ID" value="NZ_JACCEX010000002.1"/>
</dbReference>
<dbReference type="InterPro" id="IPR036271">
    <property type="entry name" value="Tet_transcr_reg_TetR-rel_C_sf"/>
</dbReference>
<gene>
    <name evidence="5" type="ORF">C7440_1964</name>
</gene>
<reference evidence="5 6" key="1">
    <citation type="submission" date="2018-04" db="EMBL/GenBank/DDBJ databases">
        <title>Genomic Encyclopedia of Type Strains, Phase IV (KMG-IV): sequencing the most valuable type-strain genomes for metagenomic binning, comparative biology and taxonomic classification.</title>
        <authorList>
            <person name="Goeker M."/>
        </authorList>
    </citation>
    <scope>NUCLEOTIDE SEQUENCE [LARGE SCALE GENOMIC DNA]</scope>
    <source>
        <strain evidence="5 6">DSM 10065</strain>
    </source>
</reference>
<evidence type="ECO:0000259" key="4">
    <source>
        <dbReference type="Pfam" id="PF22276"/>
    </source>
</evidence>
<dbReference type="SUPFAM" id="SSF46689">
    <property type="entry name" value="Homeodomain-like"/>
    <property type="match status" value="1"/>
</dbReference>
<keyword evidence="2" id="KW-0238">DNA-binding</keyword>
<evidence type="ECO:0000313" key="5">
    <source>
        <dbReference type="EMBL" id="PVY62470.1"/>
    </source>
</evidence>
<dbReference type="OrthoDB" id="9179041at2"/>
<evidence type="ECO:0000256" key="2">
    <source>
        <dbReference type="ARBA" id="ARBA00023125"/>
    </source>
</evidence>
<dbReference type="PANTHER" id="PTHR30055:SF183">
    <property type="entry name" value="NUCLEOID OCCLUSION FACTOR SLMA"/>
    <property type="match status" value="1"/>
</dbReference>
<dbReference type="SUPFAM" id="SSF48498">
    <property type="entry name" value="Tetracyclin repressor-like, C-terminal domain"/>
    <property type="match status" value="1"/>
</dbReference>
<dbReference type="Proteomes" id="UP000246145">
    <property type="component" value="Unassembled WGS sequence"/>
</dbReference>
<organism evidence="5 6">
    <name type="scientific">Pusillimonas noertemannii</name>
    <dbReference type="NCBI Taxonomy" id="305977"/>
    <lineage>
        <taxon>Bacteria</taxon>
        <taxon>Pseudomonadati</taxon>
        <taxon>Pseudomonadota</taxon>
        <taxon>Betaproteobacteria</taxon>
        <taxon>Burkholderiales</taxon>
        <taxon>Alcaligenaceae</taxon>
        <taxon>Pusillimonas</taxon>
    </lineage>
</organism>
<dbReference type="InterPro" id="IPR009057">
    <property type="entry name" value="Homeodomain-like_sf"/>
</dbReference>
<dbReference type="Gene3D" id="1.10.357.10">
    <property type="entry name" value="Tetracycline Repressor, domain 2"/>
    <property type="match status" value="1"/>
</dbReference>
<keyword evidence="1" id="KW-0175">Coiled coil</keyword>